<protein>
    <submittedName>
        <fullName evidence="3">Alpha/beta hydrolase</fullName>
    </submittedName>
</protein>
<evidence type="ECO:0000313" key="3">
    <source>
        <dbReference type="EMBL" id="RII40086.1"/>
    </source>
</evidence>
<proteinExistence type="predicted"/>
<name>A0A399JBT9_9RHOB</name>
<dbReference type="PANTHER" id="PTHR48081:SF33">
    <property type="entry name" value="KYNURENINE FORMAMIDASE"/>
    <property type="match status" value="1"/>
</dbReference>
<dbReference type="InterPro" id="IPR050300">
    <property type="entry name" value="GDXG_lipolytic_enzyme"/>
</dbReference>
<dbReference type="EMBL" id="QWJJ01000003">
    <property type="protein sequence ID" value="RII40086.1"/>
    <property type="molecule type" value="Genomic_DNA"/>
</dbReference>
<accession>A0A399JBT9</accession>
<dbReference type="PANTHER" id="PTHR48081">
    <property type="entry name" value="AB HYDROLASE SUPERFAMILY PROTEIN C4A8.06C"/>
    <property type="match status" value="1"/>
</dbReference>
<dbReference type="AlphaFoldDB" id="A0A399JBT9"/>
<comment type="caution">
    <text evidence="3">The sequence shown here is derived from an EMBL/GenBank/DDBJ whole genome shotgun (WGS) entry which is preliminary data.</text>
</comment>
<keyword evidence="4" id="KW-1185">Reference proteome</keyword>
<keyword evidence="1 3" id="KW-0378">Hydrolase</keyword>
<dbReference type="OrthoDB" id="9771666at2"/>
<evidence type="ECO:0000313" key="4">
    <source>
        <dbReference type="Proteomes" id="UP000265848"/>
    </source>
</evidence>
<dbReference type="Proteomes" id="UP000265848">
    <property type="component" value="Unassembled WGS sequence"/>
</dbReference>
<sequence length="273" mass="29864">MATETSGIDWQDAFENALYIPGAERYPPRWQSQAAAFRETWVNADLDVRYGDGERTLLDLFQPQGTPRGLAVFVHGGFWHKFDKSCWSHLAAGALARGWAVAVPGYTLAPQARISQITAQVGMALQVAAARVSGPIRLAGHSAGGHLVTRMACINAPLTPSVAARIDKITSISGVHDLRPLRLHRMNDVLNLDAAEARAESPALRDPRPDMRLTAWVGGNERPEFLRQTALLTEAWQEGINSCQRVIENDRNHFDVIDGLVSADHALTEAFVG</sequence>
<reference evidence="3 4" key="1">
    <citation type="submission" date="2018-08" db="EMBL/GenBank/DDBJ databases">
        <title>Pseudooceanicola sediminis CY03 in the family Rhodobacteracea.</title>
        <authorList>
            <person name="Zhang Y.-J."/>
        </authorList>
    </citation>
    <scope>NUCLEOTIDE SEQUENCE [LARGE SCALE GENOMIC DNA]</scope>
    <source>
        <strain evidence="3 4">CY03</strain>
    </source>
</reference>
<dbReference type="Gene3D" id="3.40.50.1820">
    <property type="entry name" value="alpha/beta hydrolase"/>
    <property type="match status" value="1"/>
</dbReference>
<dbReference type="GO" id="GO:0016787">
    <property type="term" value="F:hydrolase activity"/>
    <property type="evidence" value="ECO:0007669"/>
    <property type="project" value="UniProtKB-KW"/>
</dbReference>
<dbReference type="SUPFAM" id="SSF53474">
    <property type="entry name" value="alpha/beta-Hydrolases"/>
    <property type="match status" value="1"/>
</dbReference>
<gene>
    <name evidence="3" type="ORF">DL237_04300</name>
</gene>
<dbReference type="InterPro" id="IPR029058">
    <property type="entry name" value="AB_hydrolase_fold"/>
</dbReference>
<dbReference type="RefSeq" id="WP_119397965.1">
    <property type="nucleotide sequence ID" value="NZ_QWJJ01000003.1"/>
</dbReference>
<dbReference type="InterPro" id="IPR000073">
    <property type="entry name" value="AB_hydrolase_1"/>
</dbReference>
<organism evidence="3 4">
    <name type="scientific">Pseudooceanicola sediminis</name>
    <dbReference type="NCBI Taxonomy" id="2211117"/>
    <lineage>
        <taxon>Bacteria</taxon>
        <taxon>Pseudomonadati</taxon>
        <taxon>Pseudomonadota</taxon>
        <taxon>Alphaproteobacteria</taxon>
        <taxon>Rhodobacterales</taxon>
        <taxon>Paracoccaceae</taxon>
        <taxon>Pseudooceanicola</taxon>
    </lineage>
</organism>
<dbReference type="Pfam" id="PF12697">
    <property type="entry name" value="Abhydrolase_6"/>
    <property type="match status" value="1"/>
</dbReference>
<evidence type="ECO:0000259" key="2">
    <source>
        <dbReference type="Pfam" id="PF12697"/>
    </source>
</evidence>
<feature type="domain" description="AB hydrolase-1" evidence="2">
    <location>
        <begin position="72"/>
        <end position="237"/>
    </location>
</feature>
<evidence type="ECO:0000256" key="1">
    <source>
        <dbReference type="ARBA" id="ARBA00022801"/>
    </source>
</evidence>